<proteinExistence type="predicted"/>
<evidence type="ECO:0000256" key="2">
    <source>
        <dbReference type="SAM" id="MobiDB-lite"/>
    </source>
</evidence>
<dbReference type="EMBL" id="JANPWB010000006">
    <property type="protein sequence ID" value="KAJ1176651.1"/>
    <property type="molecule type" value="Genomic_DNA"/>
</dbReference>
<dbReference type="AlphaFoldDB" id="A0AAV7TKJ4"/>
<evidence type="ECO:0000256" key="1">
    <source>
        <dbReference type="SAM" id="Coils"/>
    </source>
</evidence>
<feature type="region of interest" description="Disordered" evidence="2">
    <location>
        <begin position="1"/>
        <end position="24"/>
    </location>
</feature>
<sequence length="268" mass="29168">MRCTAEVGPTLTSRGDRGRGARPWPQETLWHEEDDGSGLAHCADRDHLVWGGVTRHPAPGLRFTWDSRGLGGPEQPAEGDTSTMVRTKGRLLQQTNKMDNYAVSRRPGNPGVHGGRQVDGRTLDRAGPLSPPEASLSDIMAAIHHLKGSLEPQLDAVDVGLLRADLQKVSDTVSTAETDIACLQSTSKALEEQVRFLTAEHGRIAVRLEDQEGQVRRNNFRVVGVPGGAEGPSVELFVETLITDHLCLKRLSSFFKAEWAPRAPVPPL</sequence>
<protein>
    <submittedName>
        <fullName evidence="3">Uncharacterized protein</fullName>
    </submittedName>
</protein>
<keyword evidence="4" id="KW-1185">Reference proteome</keyword>
<evidence type="ECO:0000313" key="4">
    <source>
        <dbReference type="Proteomes" id="UP001066276"/>
    </source>
</evidence>
<comment type="caution">
    <text evidence="3">The sequence shown here is derived from an EMBL/GenBank/DDBJ whole genome shotgun (WGS) entry which is preliminary data.</text>
</comment>
<feature type="coiled-coil region" evidence="1">
    <location>
        <begin position="173"/>
        <end position="200"/>
    </location>
</feature>
<reference evidence="3" key="1">
    <citation type="journal article" date="2022" name="bioRxiv">
        <title>Sequencing and chromosome-scale assembly of the giantPleurodeles waltlgenome.</title>
        <authorList>
            <person name="Brown T."/>
            <person name="Elewa A."/>
            <person name="Iarovenko S."/>
            <person name="Subramanian E."/>
            <person name="Araus A.J."/>
            <person name="Petzold A."/>
            <person name="Susuki M."/>
            <person name="Suzuki K.-i.T."/>
            <person name="Hayashi T."/>
            <person name="Toyoda A."/>
            <person name="Oliveira C."/>
            <person name="Osipova E."/>
            <person name="Leigh N.D."/>
            <person name="Simon A."/>
            <person name="Yun M.H."/>
        </authorList>
    </citation>
    <scope>NUCLEOTIDE SEQUENCE</scope>
    <source>
        <strain evidence="3">20211129_DDA</strain>
        <tissue evidence="3">Liver</tissue>
    </source>
</reference>
<keyword evidence="1" id="KW-0175">Coiled coil</keyword>
<dbReference type="Proteomes" id="UP001066276">
    <property type="component" value="Chromosome 3_2"/>
</dbReference>
<accession>A0AAV7TKJ4</accession>
<evidence type="ECO:0000313" key="3">
    <source>
        <dbReference type="EMBL" id="KAJ1176651.1"/>
    </source>
</evidence>
<name>A0AAV7TKJ4_PLEWA</name>
<gene>
    <name evidence="3" type="ORF">NDU88_001922</name>
</gene>
<organism evidence="3 4">
    <name type="scientific">Pleurodeles waltl</name>
    <name type="common">Iberian ribbed newt</name>
    <dbReference type="NCBI Taxonomy" id="8319"/>
    <lineage>
        <taxon>Eukaryota</taxon>
        <taxon>Metazoa</taxon>
        <taxon>Chordata</taxon>
        <taxon>Craniata</taxon>
        <taxon>Vertebrata</taxon>
        <taxon>Euteleostomi</taxon>
        <taxon>Amphibia</taxon>
        <taxon>Batrachia</taxon>
        <taxon>Caudata</taxon>
        <taxon>Salamandroidea</taxon>
        <taxon>Salamandridae</taxon>
        <taxon>Pleurodelinae</taxon>
        <taxon>Pleurodeles</taxon>
    </lineage>
</organism>